<evidence type="ECO:0000313" key="2">
    <source>
        <dbReference type="Proteomes" id="UP000295182"/>
    </source>
</evidence>
<organism evidence="1 2">
    <name type="scientific">Simplicispira metamorpha</name>
    <dbReference type="NCBI Taxonomy" id="80881"/>
    <lineage>
        <taxon>Bacteria</taxon>
        <taxon>Pseudomonadati</taxon>
        <taxon>Pseudomonadota</taxon>
        <taxon>Betaproteobacteria</taxon>
        <taxon>Burkholderiales</taxon>
        <taxon>Comamonadaceae</taxon>
        <taxon>Simplicispira</taxon>
    </lineage>
</organism>
<reference evidence="1 2" key="1">
    <citation type="submission" date="2019-03" db="EMBL/GenBank/DDBJ databases">
        <title>Genomic Encyclopedia of Type Strains, Phase IV (KMG-IV): sequencing the most valuable type-strain genomes for metagenomic binning, comparative biology and taxonomic classification.</title>
        <authorList>
            <person name="Goeker M."/>
        </authorList>
    </citation>
    <scope>NUCLEOTIDE SEQUENCE [LARGE SCALE GENOMIC DNA]</scope>
    <source>
        <strain evidence="1 2">DSM 1837</strain>
    </source>
</reference>
<dbReference type="Proteomes" id="UP000295182">
    <property type="component" value="Unassembled WGS sequence"/>
</dbReference>
<gene>
    <name evidence="1" type="ORF">EV674_11575</name>
</gene>
<name>A0A4V2SJU2_9BURK</name>
<dbReference type="AlphaFoldDB" id="A0A4V2SJU2"/>
<keyword evidence="2" id="KW-1185">Reference proteome</keyword>
<protein>
    <submittedName>
        <fullName evidence="1">Uncharacterized protein</fullName>
    </submittedName>
</protein>
<proteinExistence type="predicted"/>
<dbReference type="EMBL" id="SLXH01000015">
    <property type="protein sequence ID" value="TCP16936.1"/>
    <property type="molecule type" value="Genomic_DNA"/>
</dbReference>
<sequence>MRMSAKRTTLTAAKERTMTAFSSWAFRLKQLLADVGVTIPLGHAYELLAAGLKHNSYASLTQLESNALGQAQLIVFDADSMRARARSLKVDLEPAKYFSDFLDILDDPDAVPSSDKGVIYMRFGSASGPICNDSLEWSVGRILEHCGHESLSPIASLLYGLNRKSYWKSFDGYPRKITLTSVQDARVVTLYSRLTPADTHACSDIAWSWDFEGHVRLAGYSDGYEVPVDGSIRINKPGRMLLGSAKITRLVQVGEPQMFDDDMDQGDVYGGYD</sequence>
<accession>A0A4V2SJU2</accession>
<evidence type="ECO:0000313" key="1">
    <source>
        <dbReference type="EMBL" id="TCP16936.1"/>
    </source>
</evidence>
<comment type="caution">
    <text evidence="1">The sequence shown here is derived from an EMBL/GenBank/DDBJ whole genome shotgun (WGS) entry which is preliminary data.</text>
</comment>